<dbReference type="Proteomes" id="UP000214649">
    <property type="component" value="Unassembled WGS sequence"/>
</dbReference>
<dbReference type="AlphaFoldDB" id="A0A239RF39"/>
<protein>
    <submittedName>
        <fullName evidence="1">Uncharacterized protein</fullName>
    </submittedName>
</protein>
<sequence>MKETLKRNPEESYKEYLTRVAAYIALLKKQGLLNEADEASNIAFWEIFDIIKEMVECESRRCKLDDQTQEAYMTKVMNVAPKLIYKFNNPEYMDDKYEGKQFEVKTFFKSRTQYCIREAVASVLEITPEEAKVLLKIRSARAALASENDRTEDDITVEEIFTKLGEKISIAQITELILIEKGKESYNMITEQGIEKFRPLGSSGGGQESYDIDEVVFGKSLDDDVKQIFDGVFAKMSRLEIYLLLKNYGFLGEDIRSMDMEDFVQDSDFKRFFAEDTSIRSRKDPVKTAYNKNVKIEKAIAAMAMQVAERRYNVDGGLEEYLFGLLEDK</sequence>
<dbReference type="EMBL" id="FZRA01000008">
    <property type="protein sequence ID" value="SNU09462.1"/>
    <property type="molecule type" value="Genomic_DNA"/>
</dbReference>
<evidence type="ECO:0000313" key="2">
    <source>
        <dbReference type="Proteomes" id="UP000214649"/>
    </source>
</evidence>
<accession>A0A239RF39</accession>
<dbReference type="RefSeq" id="WP_094141162.1">
    <property type="nucleotide sequence ID" value="NZ_FZRA01000008.1"/>
</dbReference>
<gene>
    <name evidence="1" type="ORF">SAMN05216470_1810</name>
</gene>
<name>A0A239RF39_STREI</name>
<reference evidence="1 2" key="1">
    <citation type="submission" date="2017-07" db="EMBL/GenBank/DDBJ databases">
        <authorList>
            <person name="Sun Z.S."/>
            <person name="Albrecht U."/>
            <person name="Echele G."/>
            <person name="Lee C.C."/>
        </authorList>
    </citation>
    <scope>NUCLEOTIDE SEQUENCE [LARGE SCALE GENOMIC DNA]</scope>
    <source>
        <strain evidence="1 2">AR3</strain>
    </source>
</reference>
<evidence type="ECO:0000313" key="1">
    <source>
        <dbReference type="EMBL" id="SNU09462.1"/>
    </source>
</evidence>
<organism evidence="1 2">
    <name type="scientific">Streptococcus equinus</name>
    <name type="common">Streptococcus bovis</name>
    <dbReference type="NCBI Taxonomy" id="1335"/>
    <lineage>
        <taxon>Bacteria</taxon>
        <taxon>Bacillati</taxon>
        <taxon>Bacillota</taxon>
        <taxon>Bacilli</taxon>
        <taxon>Lactobacillales</taxon>
        <taxon>Streptococcaceae</taxon>
        <taxon>Streptococcus</taxon>
    </lineage>
</organism>
<proteinExistence type="predicted"/>